<comment type="caution">
    <text evidence="3">The sequence shown here is derived from an EMBL/GenBank/DDBJ whole genome shotgun (WGS) entry which is preliminary data.</text>
</comment>
<dbReference type="InterPro" id="IPR002491">
    <property type="entry name" value="ABC_transptr_periplasmic_BD"/>
</dbReference>
<dbReference type="PROSITE" id="PS50983">
    <property type="entry name" value="FE_B12_PBP"/>
    <property type="match status" value="1"/>
</dbReference>
<accession>A0A2T0AKA3</accession>
<keyword evidence="4" id="KW-1185">Reference proteome</keyword>
<dbReference type="AlphaFoldDB" id="A0A2T0AKA3"/>
<dbReference type="InterPro" id="IPR050902">
    <property type="entry name" value="ABC_Transporter_SBP"/>
</dbReference>
<dbReference type="SUPFAM" id="SSF53807">
    <property type="entry name" value="Helical backbone' metal receptor"/>
    <property type="match status" value="1"/>
</dbReference>
<dbReference type="EMBL" id="PVXM01000058">
    <property type="protein sequence ID" value="PRR68997.1"/>
    <property type="molecule type" value="Genomic_DNA"/>
</dbReference>
<evidence type="ECO:0000259" key="2">
    <source>
        <dbReference type="PROSITE" id="PS50983"/>
    </source>
</evidence>
<dbReference type="Gene3D" id="3.40.50.1980">
    <property type="entry name" value="Nitrogenase molybdenum iron protein domain"/>
    <property type="match status" value="2"/>
</dbReference>
<dbReference type="PANTHER" id="PTHR30535">
    <property type="entry name" value="VITAMIN B12-BINDING PROTEIN"/>
    <property type="match status" value="1"/>
</dbReference>
<evidence type="ECO:0000256" key="1">
    <source>
        <dbReference type="ARBA" id="ARBA00008814"/>
    </source>
</evidence>
<dbReference type="CDD" id="cd01147">
    <property type="entry name" value="HemV-2"/>
    <property type="match status" value="1"/>
</dbReference>
<sequence>MGELKKEKTLITTLLVFLMIFGLAGCGRRAAEPQRDLAAAAKITDMLGREVTVSIPADKIVAIGPGALRLVCYVAGTDKVAGIENVEKQQPAGKPYLLAHPELLTKPVIGPGGPDSTPDAEKLASVKPDVVFVTSLVDRMQADELQAKTNIPIVVLSYGTTAVFDEDVYRSLELIGKITGNDERAGEVIAYLKNCQQDLNTRTKDIPETQKPKVYVGALGMKGTHGIESTRGQYAPFVAINARNVVDETGKTGSVMIDREKLLIWDPDIIFIDAAGLKLVQEDYKKNPQFYHSLKAVREGRLYGQIPFNYYSTNIDTAIADAYYAGKVIYPERFKDIDPAQKADEIYQFLLGRPVYEQMAKDFGGFKKIDLARP</sequence>
<reference evidence="3 4" key="1">
    <citation type="submission" date="2018-03" db="EMBL/GenBank/DDBJ databases">
        <title>Genome sequence of Moorella humiferrea DSM 23265.</title>
        <authorList>
            <person name="Poehlein A."/>
            <person name="Daniel R."/>
        </authorList>
    </citation>
    <scope>NUCLEOTIDE SEQUENCE [LARGE SCALE GENOMIC DNA]</scope>
    <source>
        <strain evidence="3 4">DSM 23265</strain>
    </source>
</reference>
<name>A0A2T0AKA3_9FIRM</name>
<dbReference type="Pfam" id="PF01497">
    <property type="entry name" value="Peripla_BP_2"/>
    <property type="match status" value="1"/>
</dbReference>
<dbReference type="Proteomes" id="UP000238415">
    <property type="component" value="Unassembled WGS sequence"/>
</dbReference>
<dbReference type="RefSeq" id="WP_106006442.1">
    <property type="nucleotide sequence ID" value="NZ_CP136419.1"/>
</dbReference>
<dbReference type="PANTHER" id="PTHR30535:SF34">
    <property type="entry name" value="MOLYBDATE-BINDING PROTEIN MOLA"/>
    <property type="match status" value="1"/>
</dbReference>
<feature type="domain" description="Fe/B12 periplasmic-binding" evidence="2">
    <location>
        <begin position="59"/>
        <end position="333"/>
    </location>
</feature>
<gene>
    <name evidence="3" type="primary">yfmC</name>
    <name evidence="3" type="ORF">MOHU_25260</name>
</gene>
<dbReference type="OrthoDB" id="9787830at2"/>
<proteinExistence type="inferred from homology"/>
<comment type="similarity">
    <text evidence="1">Belongs to the bacterial solute-binding protein 8 family.</text>
</comment>
<evidence type="ECO:0000313" key="4">
    <source>
        <dbReference type="Proteomes" id="UP000238415"/>
    </source>
</evidence>
<organism evidence="3 4">
    <name type="scientific">Neomoorella humiferrea</name>
    <dbReference type="NCBI Taxonomy" id="676965"/>
    <lineage>
        <taxon>Bacteria</taxon>
        <taxon>Bacillati</taxon>
        <taxon>Bacillota</taxon>
        <taxon>Clostridia</taxon>
        <taxon>Neomoorellales</taxon>
        <taxon>Neomoorellaceae</taxon>
        <taxon>Neomoorella</taxon>
    </lineage>
</organism>
<dbReference type="PROSITE" id="PS51257">
    <property type="entry name" value="PROKAR_LIPOPROTEIN"/>
    <property type="match status" value="1"/>
</dbReference>
<protein>
    <submittedName>
        <fullName evidence="3">Fe(3+)-citrate-binding protein YfmC</fullName>
    </submittedName>
</protein>
<evidence type="ECO:0000313" key="3">
    <source>
        <dbReference type="EMBL" id="PRR68997.1"/>
    </source>
</evidence>